<feature type="domain" description="F-box" evidence="1">
    <location>
        <begin position="3"/>
        <end position="49"/>
    </location>
</feature>
<dbReference type="AlphaFoldDB" id="A0A6L5BA39"/>
<dbReference type="InterPro" id="IPR017451">
    <property type="entry name" value="F-box-assoc_interact_dom"/>
</dbReference>
<dbReference type="SMART" id="SM00256">
    <property type="entry name" value="FBOX"/>
    <property type="match status" value="1"/>
</dbReference>
<dbReference type="InterPro" id="IPR036047">
    <property type="entry name" value="F-box-like_dom_sf"/>
</dbReference>
<comment type="caution">
    <text evidence="2">The sequence shown here is derived from an EMBL/GenBank/DDBJ whole genome shotgun (WGS) entry which is preliminary data.</text>
</comment>
<dbReference type="NCBIfam" id="TIGR01640">
    <property type="entry name" value="F_box_assoc_1"/>
    <property type="match status" value="1"/>
</dbReference>
<evidence type="ECO:0000259" key="1">
    <source>
        <dbReference type="PROSITE" id="PS50181"/>
    </source>
</evidence>
<dbReference type="EMBL" id="WRXP01000773">
    <property type="protein sequence ID" value="KAF1002609.1"/>
    <property type="molecule type" value="Genomic_DNA"/>
</dbReference>
<dbReference type="InterPro" id="IPR050796">
    <property type="entry name" value="SCF_F-box_component"/>
</dbReference>
<dbReference type="SUPFAM" id="SSF81383">
    <property type="entry name" value="F-box domain"/>
    <property type="match status" value="1"/>
</dbReference>
<accession>A0A6L5BA39</accession>
<protein>
    <recommendedName>
        <fullName evidence="1">F-box domain-containing protein</fullName>
    </recommendedName>
</protein>
<evidence type="ECO:0000313" key="2">
    <source>
        <dbReference type="EMBL" id="KAF1002609.1"/>
    </source>
</evidence>
<name>A0A6L5BA39_APIGR</name>
<dbReference type="PANTHER" id="PTHR31672">
    <property type="entry name" value="BNACNNG10540D PROTEIN"/>
    <property type="match status" value="1"/>
</dbReference>
<dbReference type="InterPro" id="IPR001810">
    <property type="entry name" value="F-box_dom"/>
</dbReference>
<dbReference type="Gene3D" id="1.20.1280.50">
    <property type="match status" value="1"/>
</dbReference>
<reference evidence="2" key="1">
    <citation type="submission" date="2020-01" db="EMBL/GenBank/DDBJ databases">
        <title>The Celery Genome Sequence Reveals Sequential Paleo-tetraploidization, Resistance Gene Elimination, Karyotype Evolution, and Functional Innovation in Apiales.</title>
        <authorList>
            <person name="Song X."/>
        </authorList>
    </citation>
    <scope>NUCLEOTIDE SEQUENCE</scope>
    <source>
        <tissue evidence="2">Leaf</tissue>
    </source>
</reference>
<dbReference type="Pfam" id="PF00646">
    <property type="entry name" value="F-box"/>
    <property type="match status" value="1"/>
</dbReference>
<sequence length="408" mass="47159">MSTTSFNDLPRETTSEIFARLPVKDLIKSTSVNKAWYSLINNPSFISSQIRRCISNCHDNSLLIIPPITSIQNYCSLISTDTSSLIEKFDIPFETRSRSLKMITEVHGMLLLTDLHTEYASKQLYLWNPYVRRHRLLASSCFRKLLDDRNRTFRVVGMGFDKPTNDYKIVRIVYVRDDKDKLFADLAPKVEIFSLRKNTWRKLKDPGVPRLVYDHGVYFNGSYYWLELNQLGTERANGCYGTEMRIMSFDFHTELFGLLKVPDDVPCNLGRCPHKLMQVEDSLALCVIDAPHRDKGNTRFPFCIWLMRQENGVVSWTLRFRPLLKYFGSPLGITKNGTLIIESFRTNEHDETCIISCNIKSMIYKVHEFGIARNPISQSFFDVSTVDALFPESLIMYEGGKSLLKFSK</sequence>
<organism evidence="2 3">
    <name type="scientific">Apium graveolens</name>
    <name type="common">Celery</name>
    <dbReference type="NCBI Taxonomy" id="4045"/>
    <lineage>
        <taxon>Eukaryota</taxon>
        <taxon>Viridiplantae</taxon>
        <taxon>Streptophyta</taxon>
        <taxon>Embryophyta</taxon>
        <taxon>Tracheophyta</taxon>
        <taxon>Spermatophyta</taxon>
        <taxon>Magnoliopsida</taxon>
        <taxon>eudicotyledons</taxon>
        <taxon>Gunneridae</taxon>
        <taxon>Pentapetalae</taxon>
        <taxon>asterids</taxon>
        <taxon>campanulids</taxon>
        <taxon>Apiales</taxon>
        <taxon>Apiaceae</taxon>
        <taxon>Apioideae</taxon>
        <taxon>apioid superclade</taxon>
        <taxon>Apieae</taxon>
        <taxon>Apium</taxon>
    </lineage>
</organism>
<keyword evidence="3" id="KW-1185">Reference proteome</keyword>
<evidence type="ECO:0000313" key="3">
    <source>
        <dbReference type="Proteomes" id="UP000593563"/>
    </source>
</evidence>
<dbReference type="Pfam" id="PF07734">
    <property type="entry name" value="FBA_1"/>
    <property type="match status" value="1"/>
</dbReference>
<dbReference type="PROSITE" id="PS50181">
    <property type="entry name" value="FBOX"/>
    <property type="match status" value="1"/>
</dbReference>
<dbReference type="Proteomes" id="UP000593563">
    <property type="component" value="Unassembled WGS sequence"/>
</dbReference>
<dbReference type="PANTHER" id="PTHR31672:SF13">
    <property type="entry name" value="F-BOX PROTEIN CPR30-LIKE"/>
    <property type="match status" value="1"/>
</dbReference>
<gene>
    <name evidence="2" type="ORF">AG4045_010845</name>
</gene>
<proteinExistence type="predicted"/>
<dbReference type="InterPro" id="IPR006527">
    <property type="entry name" value="F-box-assoc_dom_typ1"/>
</dbReference>